<dbReference type="InterPro" id="IPR050113">
    <property type="entry name" value="Ub_conjugating_enzyme"/>
</dbReference>
<dbReference type="EMBL" id="CAJJDM010000057">
    <property type="protein sequence ID" value="CAD8076355.1"/>
    <property type="molecule type" value="Genomic_DNA"/>
</dbReference>
<dbReference type="PROSITE" id="PS50127">
    <property type="entry name" value="UBC_2"/>
    <property type="match status" value="1"/>
</dbReference>
<dbReference type="SMART" id="SM00212">
    <property type="entry name" value="UBCc"/>
    <property type="match status" value="1"/>
</dbReference>
<dbReference type="InterPro" id="IPR000608">
    <property type="entry name" value="UBC"/>
</dbReference>
<dbReference type="Pfam" id="PF00179">
    <property type="entry name" value="UQ_con"/>
    <property type="match status" value="1"/>
</dbReference>
<dbReference type="OMA" id="QILEWHG"/>
<reference evidence="2" key="1">
    <citation type="submission" date="2021-01" db="EMBL/GenBank/DDBJ databases">
        <authorList>
            <consortium name="Genoscope - CEA"/>
            <person name="William W."/>
        </authorList>
    </citation>
    <scope>NUCLEOTIDE SEQUENCE</scope>
</reference>
<dbReference type="AlphaFoldDB" id="A0A8S1MFS7"/>
<sequence length="239" mass="28144">MNEILLNSQSSNFLSEEIINKATKDPETRNNIIKFEYKLLSVYAHKFSIILLPKTEQILEWHGMISISYGLYAKGKFKFVLTFPKTFPESIPKIRFLNPLFHPLIDEYNNVDVDTLIPKWKYGQDCMVYNLLNKLYEMFIDISYYDCVTSFNPRAAQLFSNDINSYAEEVNKQIAQSEQQLYDNKNDFVLKLKEPTYNTQTILQKLQDINSSKNLTFEQKKKDLLSYILQQSKENQIIE</sequence>
<dbReference type="CDD" id="cd23814">
    <property type="entry name" value="UEV_AKTIP"/>
    <property type="match status" value="1"/>
</dbReference>
<keyword evidence="3" id="KW-1185">Reference proteome</keyword>
<proteinExistence type="predicted"/>
<evidence type="ECO:0000313" key="3">
    <source>
        <dbReference type="Proteomes" id="UP000688137"/>
    </source>
</evidence>
<accession>A0A8S1MFS7</accession>
<protein>
    <recommendedName>
        <fullName evidence="1">UBC core domain-containing protein</fullName>
    </recommendedName>
</protein>
<feature type="domain" description="UBC core" evidence="1">
    <location>
        <begin position="28"/>
        <end position="179"/>
    </location>
</feature>
<evidence type="ECO:0000259" key="1">
    <source>
        <dbReference type="PROSITE" id="PS50127"/>
    </source>
</evidence>
<gene>
    <name evidence="2" type="ORF">PPRIM_AZ9-3.1.T0560065</name>
</gene>
<dbReference type="PANTHER" id="PTHR24067">
    <property type="entry name" value="UBIQUITIN-CONJUGATING ENZYME E2"/>
    <property type="match status" value="1"/>
</dbReference>
<comment type="caution">
    <text evidence="2">The sequence shown here is derived from an EMBL/GenBank/DDBJ whole genome shotgun (WGS) entry which is preliminary data.</text>
</comment>
<organism evidence="2 3">
    <name type="scientific">Paramecium primaurelia</name>
    <dbReference type="NCBI Taxonomy" id="5886"/>
    <lineage>
        <taxon>Eukaryota</taxon>
        <taxon>Sar</taxon>
        <taxon>Alveolata</taxon>
        <taxon>Ciliophora</taxon>
        <taxon>Intramacronucleata</taxon>
        <taxon>Oligohymenophorea</taxon>
        <taxon>Peniculida</taxon>
        <taxon>Parameciidae</taxon>
        <taxon>Paramecium</taxon>
    </lineage>
</organism>
<name>A0A8S1MFS7_PARPR</name>
<dbReference type="Proteomes" id="UP000688137">
    <property type="component" value="Unassembled WGS sequence"/>
</dbReference>
<evidence type="ECO:0000313" key="2">
    <source>
        <dbReference type="EMBL" id="CAD8076355.1"/>
    </source>
</evidence>